<evidence type="ECO:0000256" key="2">
    <source>
        <dbReference type="ARBA" id="ARBA00007118"/>
    </source>
</evidence>
<organism evidence="7 8">
    <name type="scientific">Thalassotalea euphylliae</name>
    <dbReference type="NCBI Taxonomy" id="1655234"/>
    <lineage>
        <taxon>Bacteria</taxon>
        <taxon>Pseudomonadati</taxon>
        <taxon>Pseudomonadota</taxon>
        <taxon>Gammaproteobacteria</taxon>
        <taxon>Alteromonadales</taxon>
        <taxon>Colwelliaceae</taxon>
        <taxon>Thalassotalea</taxon>
    </lineage>
</organism>
<dbReference type="PANTHER" id="PTHR43673">
    <property type="entry name" value="NAD(P)H NITROREDUCTASE YDGI-RELATED"/>
    <property type="match status" value="1"/>
</dbReference>
<comment type="caution">
    <text evidence="7">The sequence shown here is derived from an EMBL/GenBank/DDBJ whole genome shotgun (WGS) entry which is preliminary data.</text>
</comment>
<dbReference type="PANTHER" id="PTHR43673:SF2">
    <property type="entry name" value="NITROREDUCTASE"/>
    <property type="match status" value="1"/>
</dbReference>
<keyword evidence="5" id="KW-0560">Oxidoreductase</keyword>
<evidence type="ECO:0000256" key="4">
    <source>
        <dbReference type="ARBA" id="ARBA00022643"/>
    </source>
</evidence>
<feature type="domain" description="Nitroreductase" evidence="6">
    <location>
        <begin position="12"/>
        <end position="199"/>
    </location>
</feature>
<dbReference type="EMBL" id="QUOV01000001">
    <property type="protein sequence ID" value="REL35594.1"/>
    <property type="molecule type" value="Genomic_DNA"/>
</dbReference>
<protein>
    <submittedName>
        <fullName evidence="7">Nitroreductase</fullName>
    </submittedName>
</protein>
<evidence type="ECO:0000256" key="3">
    <source>
        <dbReference type="ARBA" id="ARBA00022630"/>
    </source>
</evidence>
<keyword evidence="3" id="KW-0285">Flavoprotein</keyword>
<comment type="cofactor">
    <cofactor evidence="1">
        <name>FMN</name>
        <dbReference type="ChEBI" id="CHEBI:58210"/>
    </cofactor>
</comment>
<evidence type="ECO:0000259" key="6">
    <source>
        <dbReference type="Pfam" id="PF00881"/>
    </source>
</evidence>
<evidence type="ECO:0000313" key="8">
    <source>
        <dbReference type="Proteomes" id="UP000256999"/>
    </source>
</evidence>
<reference evidence="7 8" key="1">
    <citation type="submission" date="2018-08" db="EMBL/GenBank/DDBJ databases">
        <title>Thalassotalea euphylliae genome.</title>
        <authorList>
            <person name="Summers S."/>
            <person name="Rice S.A."/>
            <person name="Freckelton M.L."/>
            <person name="Nedved B.T."/>
            <person name="Hadfield M.G."/>
        </authorList>
    </citation>
    <scope>NUCLEOTIDE SEQUENCE [LARGE SCALE GENOMIC DNA]</scope>
    <source>
        <strain evidence="7 8">H2</strain>
    </source>
</reference>
<gene>
    <name evidence="7" type="ORF">DXX92_09640</name>
</gene>
<dbReference type="Pfam" id="PF00881">
    <property type="entry name" value="Nitroreductase"/>
    <property type="match status" value="1"/>
</dbReference>
<evidence type="ECO:0000313" key="7">
    <source>
        <dbReference type="EMBL" id="REL35594.1"/>
    </source>
</evidence>
<sequence length="224" mass="24794">MSDITSVSEILANRYSVRAFESTPVDSELLQQIFTKAQQAPSNCNVQPWQVCVVSGNTLATLRDKFMTTLMSGAKPNPEFNWMPQYQGIHRERQFGSANALYSALGIAREDKKARQMAMANNWQFFGAPHAAFFTMDKYLDIMGAVDLGIYAQTLSLILAEHGIQNCMQGALGQFPDPVKELLGIPEERGILFGMSFGYAKADANANKARTDRASTDDAVQFFT</sequence>
<dbReference type="InterPro" id="IPR000415">
    <property type="entry name" value="Nitroreductase-like"/>
</dbReference>
<dbReference type="OrthoDB" id="9802510at2"/>
<accession>A0A3E0UG13</accession>
<evidence type="ECO:0000256" key="1">
    <source>
        <dbReference type="ARBA" id="ARBA00001917"/>
    </source>
</evidence>
<dbReference type="CDD" id="cd02136">
    <property type="entry name" value="PnbA_NfnB-like"/>
    <property type="match status" value="1"/>
</dbReference>
<dbReference type="SUPFAM" id="SSF55469">
    <property type="entry name" value="FMN-dependent nitroreductase-like"/>
    <property type="match status" value="1"/>
</dbReference>
<dbReference type="GO" id="GO:0016491">
    <property type="term" value="F:oxidoreductase activity"/>
    <property type="evidence" value="ECO:0007669"/>
    <property type="project" value="UniProtKB-KW"/>
</dbReference>
<dbReference type="Proteomes" id="UP000256999">
    <property type="component" value="Unassembled WGS sequence"/>
</dbReference>
<dbReference type="RefSeq" id="WP_116000266.1">
    <property type="nucleotide sequence ID" value="NZ_QUOV01000001.1"/>
</dbReference>
<evidence type="ECO:0000256" key="5">
    <source>
        <dbReference type="ARBA" id="ARBA00023002"/>
    </source>
</evidence>
<dbReference type="AlphaFoldDB" id="A0A3E0UG13"/>
<dbReference type="Gene3D" id="3.40.109.10">
    <property type="entry name" value="NADH Oxidase"/>
    <property type="match status" value="1"/>
</dbReference>
<comment type="similarity">
    <text evidence="2">Belongs to the nitroreductase family.</text>
</comment>
<keyword evidence="4" id="KW-0288">FMN</keyword>
<dbReference type="InterPro" id="IPR029479">
    <property type="entry name" value="Nitroreductase"/>
</dbReference>
<name>A0A3E0UG13_9GAMM</name>
<proteinExistence type="inferred from homology"/>